<protein>
    <recommendedName>
        <fullName evidence="5">Testis expressed 9</fullName>
    </recommendedName>
</protein>
<dbReference type="PANTHER" id="PTHR23313:SF0">
    <property type="entry name" value="TESTIS-EXPRESSED PROTEIN 9"/>
    <property type="match status" value="1"/>
</dbReference>
<sequence>MNKLDYLAQKEEELLKMNERLDLKKEDLFKPQVVPEFADSLDARKTDANPFVEEQKEEEVFRASTNSLLKEAHQLRESYKVDKPVAQAAPARNEDDDFDHEDSSRLQQLLERVKEQEKTINFQKAKIIALQTELEDTVKSQAKNEGKLEDLQASCAKLTEDNKKLTEKLNSQNLGSQKLKTQNADLQTRVLQLEKTVAEQSKDLEAGEREKRKAFQDQGARDVKLNRAIEELEKYKTQLKEAKVTEISKGDQLRKDMDRLIEENRKLERQRNELMAAFKKQMKLIDVLKRQKMHIEAAKLLAFTEDEFVKTLELGDKI</sequence>
<evidence type="ECO:0000256" key="1">
    <source>
        <dbReference type="SAM" id="Coils"/>
    </source>
</evidence>
<dbReference type="PANTHER" id="PTHR23313">
    <property type="entry name" value="TSEC1-RELATED"/>
    <property type="match status" value="1"/>
</dbReference>
<reference evidence="3" key="1">
    <citation type="submission" date="2019-06" db="EMBL/GenBank/DDBJ databases">
        <authorList>
            <person name="Zheng W."/>
        </authorList>
    </citation>
    <scope>NUCLEOTIDE SEQUENCE</scope>
    <source>
        <strain evidence="3">QDHG01</strain>
    </source>
</reference>
<gene>
    <name evidence="3" type="ORF">FGO68_gene11147</name>
</gene>
<feature type="region of interest" description="Disordered" evidence="2">
    <location>
        <begin position="79"/>
        <end position="104"/>
    </location>
</feature>
<evidence type="ECO:0000313" key="3">
    <source>
        <dbReference type="EMBL" id="TNV76750.1"/>
    </source>
</evidence>
<evidence type="ECO:0000313" key="4">
    <source>
        <dbReference type="Proteomes" id="UP000785679"/>
    </source>
</evidence>
<dbReference type="AlphaFoldDB" id="A0A8J8NMC8"/>
<dbReference type="OrthoDB" id="269872at2759"/>
<evidence type="ECO:0000256" key="2">
    <source>
        <dbReference type="SAM" id="MobiDB-lite"/>
    </source>
</evidence>
<keyword evidence="4" id="KW-1185">Reference proteome</keyword>
<proteinExistence type="predicted"/>
<feature type="coiled-coil region" evidence="1">
    <location>
        <begin position="106"/>
        <end position="284"/>
    </location>
</feature>
<accession>A0A8J8NMC8</accession>
<dbReference type="EMBL" id="RRYP01013020">
    <property type="protein sequence ID" value="TNV76750.1"/>
    <property type="molecule type" value="Genomic_DNA"/>
</dbReference>
<keyword evidence="1" id="KW-0175">Coiled coil</keyword>
<organism evidence="3 4">
    <name type="scientific">Halteria grandinella</name>
    <dbReference type="NCBI Taxonomy" id="5974"/>
    <lineage>
        <taxon>Eukaryota</taxon>
        <taxon>Sar</taxon>
        <taxon>Alveolata</taxon>
        <taxon>Ciliophora</taxon>
        <taxon>Intramacronucleata</taxon>
        <taxon>Spirotrichea</taxon>
        <taxon>Stichotrichia</taxon>
        <taxon>Sporadotrichida</taxon>
        <taxon>Halteriidae</taxon>
        <taxon>Halteria</taxon>
    </lineage>
</organism>
<evidence type="ECO:0008006" key="5">
    <source>
        <dbReference type="Google" id="ProtNLM"/>
    </source>
</evidence>
<name>A0A8J8NMC8_HALGN</name>
<comment type="caution">
    <text evidence="3">The sequence shown here is derived from an EMBL/GenBank/DDBJ whole genome shotgun (WGS) entry which is preliminary data.</text>
</comment>
<dbReference type="Proteomes" id="UP000785679">
    <property type="component" value="Unassembled WGS sequence"/>
</dbReference>